<keyword evidence="1" id="KW-0732">Signal</keyword>
<organism evidence="2 3">
    <name type="scientific">Heterodera trifolii</name>
    <dbReference type="NCBI Taxonomy" id="157864"/>
    <lineage>
        <taxon>Eukaryota</taxon>
        <taxon>Metazoa</taxon>
        <taxon>Ecdysozoa</taxon>
        <taxon>Nematoda</taxon>
        <taxon>Chromadorea</taxon>
        <taxon>Rhabditida</taxon>
        <taxon>Tylenchina</taxon>
        <taxon>Tylenchomorpha</taxon>
        <taxon>Tylenchoidea</taxon>
        <taxon>Heteroderidae</taxon>
        <taxon>Heteroderinae</taxon>
        <taxon>Heterodera</taxon>
    </lineage>
</organism>
<dbReference type="Proteomes" id="UP001620626">
    <property type="component" value="Unassembled WGS sequence"/>
</dbReference>
<proteinExistence type="predicted"/>
<protein>
    <submittedName>
        <fullName evidence="2">Uncharacterized protein</fullName>
    </submittedName>
</protein>
<evidence type="ECO:0000313" key="2">
    <source>
        <dbReference type="EMBL" id="KAL3124808.1"/>
    </source>
</evidence>
<sequence>MALATLCAIIFLVILTLQQHPNWAVAGDVQELKNMIEMCEFITERFAPEGIRENLAVITLGSAIEDAQAKAIERHVNPRSNRQQLAFSSPRKTAFLAIFNKPKAEKIKFNEKLQKLHNCLHGLVQHASQRGNELFLHIEEIHLHKFSKLLANGRQFAKRIIYKANFEIKKQFFIDLIEMPLKPMINANAMIEDISIGTTTIDRWDRDILMETLNENHFDEMAYYQAPTPHWQALYDLNEAHRAKLHFCQWPNNGHKFRMWLYLKGDENQSFFAKKYKSSMNGETDQTPTDICF</sequence>
<evidence type="ECO:0000313" key="3">
    <source>
        <dbReference type="Proteomes" id="UP001620626"/>
    </source>
</evidence>
<comment type="caution">
    <text evidence="2">The sequence shown here is derived from an EMBL/GenBank/DDBJ whole genome shotgun (WGS) entry which is preliminary data.</text>
</comment>
<feature type="signal peptide" evidence="1">
    <location>
        <begin position="1"/>
        <end position="18"/>
    </location>
</feature>
<accession>A0ABD2MB96</accession>
<feature type="chain" id="PRO_5044808014" evidence="1">
    <location>
        <begin position="19"/>
        <end position="293"/>
    </location>
</feature>
<gene>
    <name evidence="2" type="ORF">niasHT_002552</name>
</gene>
<dbReference type="EMBL" id="JBICBT010000062">
    <property type="protein sequence ID" value="KAL3124808.1"/>
    <property type="molecule type" value="Genomic_DNA"/>
</dbReference>
<evidence type="ECO:0000256" key="1">
    <source>
        <dbReference type="SAM" id="SignalP"/>
    </source>
</evidence>
<dbReference type="AlphaFoldDB" id="A0ABD2MB96"/>
<keyword evidence="3" id="KW-1185">Reference proteome</keyword>
<reference evidence="2 3" key="1">
    <citation type="submission" date="2024-10" db="EMBL/GenBank/DDBJ databases">
        <authorList>
            <person name="Kim D."/>
        </authorList>
    </citation>
    <scope>NUCLEOTIDE SEQUENCE [LARGE SCALE GENOMIC DNA]</scope>
    <source>
        <strain evidence="2">BH-2024</strain>
    </source>
</reference>
<name>A0ABD2MB96_9BILA</name>